<dbReference type="RefSeq" id="WP_013942301.1">
    <property type="nucleotide sequence ID" value="NZ_CABPRL010000007.1"/>
</dbReference>
<proteinExistence type="predicted"/>
<geneLocation type="plasmid" evidence="1">
    <name>pCPPB-1</name>
</geneLocation>
<dbReference type="AlphaFoldDB" id="F7J0A2"/>
<sequence>MDFILVLIVSVTHNYYIVENYNDIVYLTEMFMISFLPKIITTMDA</sequence>
<organism evidence="1">
    <name type="scientific">Clostridium perfringens</name>
    <dbReference type="NCBI Taxonomy" id="1502"/>
    <lineage>
        <taxon>Bacteria</taxon>
        <taxon>Bacillati</taxon>
        <taxon>Bacillota</taxon>
        <taxon>Clostridia</taxon>
        <taxon>Eubacteriales</taxon>
        <taxon>Clostridiaceae</taxon>
        <taxon>Clostridium</taxon>
    </lineage>
</organism>
<protein>
    <submittedName>
        <fullName evidence="1">Uncharacterized protein</fullName>
    </submittedName>
</protein>
<evidence type="ECO:0000313" key="1">
    <source>
        <dbReference type="EMBL" id="BAK40943.1"/>
    </source>
</evidence>
<reference evidence="1" key="1">
    <citation type="journal article" date="2011" name="PLoS ONE">
        <title>Identification of novel Clostridium perfringens type E strains that carry an iota toxin plasmid with a functional enterotoxin gene.</title>
        <authorList>
            <person name="Miyamoto K."/>
            <person name="Yumine N."/>
            <person name="Mimura K."/>
            <person name="Nagahama M."/>
            <person name="Li J."/>
            <person name="McClane B.A."/>
            <person name="Akimoto S."/>
        </authorList>
    </citation>
    <scope>NUCLEOTIDE SEQUENCE</scope>
    <source>
        <strain evidence="1">PB-1</strain>
        <plasmid evidence="1">pCPPB-1</plasmid>
    </source>
</reference>
<accession>F7J0A2</accession>
<keyword evidence="1" id="KW-0614">Plasmid</keyword>
<dbReference type="EMBL" id="AB604032">
    <property type="protein sequence ID" value="BAK40943.1"/>
    <property type="molecule type" value="Genomic_DNA"/>
</dbReference>
<name>F7J0A2_CLOPF</name>